<accession>A0A0A9FHE1</accession>
<dbReference type="EMBL" id="GBRH01190228">
    <property type="protein sequence ID" value="JAE07668.1"/>
    <property type="molecule type" value="Transcribed_RNA"/>
</dbReference>
<name>A0A0A9FHE1_ARUDO</name>
<reference evidence="1" key="1">
    <citation type="submission" date="2014-09" db="EMBL/GenBank/DDBJ databases">
        <authorList>
            <person name="Magalhaes I.L.F."/>
            <person name="Oliveira U."/>
            <person name="Santos F.R."/>
            <person name="Vidigal T.H.D.A."/>
            <person name="Brescovit A.D."/>
            <person name="Santos A.J."/>
        </authorList>
    </citation>
    <scope>NUCLEOTIDE SEQUENCE</scope>
    <source>
        <tissue evidence="1">Shoot tissue taken approximately 20 cm above the soil surface</tissue>
    </source>
</reference>
<organism evidence="1">
    <name type="scientific">Arundo donax</name>
    <name type="common">Giant reed</name>
    <name type="synonym">Donax arundinaceus</name>
    <dbReference type="NCBI Taxonomy" id="35708"/>
    <lineage>
        <taxon>Eukaryota</taxon>
        <taxon>Viridiplantae</taxon>
        <taxon>Streptophyta</taxon>
        <taxon>Embryophyta</taxon>
        <taxon>Tracheophyta</taxon>
        <taxon>Spermatophyta</taxon>
        <taxon>Magnoliopsida</taxon>
        <taxon>Liliopsida</taxon>
        <taxon>Poales</taxon>
        <taxon>Poaceae</taxon>
        <taxon>PACMAD clade</taxon>
        <taxon>Arundinoideae</taxon>
        <taxon>Arundineae</taxon>
        <taxon>Arundo</taxon>
    </lineage>
</organism>
<sequence length="70" mass="7742">MLQALSLVQLNFELAHTDIPCSYSVYKIHDSCNGTPLFSEHFTLSASFCPVSGHLDVECNPVTKGCSWHN</sequence>
<evidence type="ECO:0000313" key="1">
    <source>
        <dbReference type="EMBL" id="JAE07668.1"/>
    </source>
</evidence>
<proteinExistence type="predicted"/>
<reference evidence="1" key="2">
    <citation type="journal article" date="2015" name="Data Brief">
        <title>Shoot transcriptome of the giant reed, Arundo donax.</title>
        <authorList>
            <person name="Barrero R.A."/>
            <person name="Guerrero F.D."/>
            <person name="Moolhuijzen P."/>
            <person name="Goolsby J.A."/>
            <person name="Tidwell J."/>
            <person name="Bellgard S.E."/>
            <person name="Bellgard M.I."/>
        </authorList>
    </citation>
    <scope>NUCLEOTIDE SEQUENCE</scope>
    <source>
        <tissue evidence="1">Shoot tissue taken approximately 20 cm above the soil surface</tissue>
    </source>
</reference>
<dbReference type="AlphaFoldDB" id="A0A0A9FHE1"/>
<protein>
    <submittedName>
        <fullName evidence="1">Uncharacterized protein</fullName>
    </submittedName>
</protein>